<feature type="compositionally biased region" description="Basic residues" evidence="4">
    <location>
        <begin position="432"/>
        <end position="444"/>
    </location>
</feature>
<evidence type="ECO:0000313" key="7">
    <source>
        <dbReference type="Proteomes" id="UP000886595"/>
    </source>
</evidence>
<feature type="region of interest" description="Disordered" evidence="4">
    <location>
        <begin position="351"/>
        <end position="403"/>
    </location>
</feature>
<feature type="compositionally biased region" description="Polar residues" evidence="4">
    <location>
        <begin position="487"/>
        <end position="510"/>
    </location>
</feature>
<accession>A0A8X7UEZ8</accession>
<dbReference type="Proteomes" id="UP000886595">
    <property type="component" value="Unassembled WGS sequence"/>
</dbReference>
<feature type="region of interest" description="Disordered" evidence="4">
    <location>
        <begin position="551"/>
        <end position="608"/>
    </location>
</feature>
<gene>
    <name evidence="6" type="ORF">Bca52824_056131</name>
</gene>
<feature type="region of interest" description="Disordered" evidence="4">
    <location>
        <begin position="630"/>
        <end position="667"/>
    </location>
</feature>
<dbReference type="GO" id="GO:0006508">
    <property type="term" value="P:proteolysis"/>
    <property type="evidence" value="ECO:0007669"/>
    <property type="project" value="UniProtKB-KW"/>
</dbReference>
<proteinExistence type="inferred from homology"/>
<dbReference type="InterPro" id="IPR015410">
    <property type="entry name" value="DUF1985"/>
</dbReference>
<dbReference type="GO" id="GO:0008234">
    <property type="term" value="F:cysteine-type peptidase activity"/>
    <property type="evidence" value="ECO:0007669"/>
    <property type="project" value="InterPro"/>
</dbReference>
<dbReference type="OrthoDB" id="1114153at2759"/>
<evidence type="ECO:0000256" key="2">
    <source>
        <dbReference type="ARBA" id="ARBA00022670"/>
    </source>
</evidence>
<evidence type="ECO:0000256" key="3">
    <source>
        <dbReference type="ARBA" id="ARBA00022801"/>
    </source>
</evidence>
<dbReference type="EMBL" id="JAAMPC010000012">
    <property type="protein sequence ID" value="KAG2273576.1"/>
    <property type="molecule type" value="Genomic_DNA"/>
</dbReference>
<dbReference type="Pfam" id="PF02902">
    <property type="entry name" value="Peptidase_C48"/>
    <property type="match status" value="1"/>
</dbReference>
<dbReference type="SUPFAM" id="SSF54001">
    <property type="entry name" value="Cysteine proteinases"/>
    <property type="match status" value="1"/>
</dbReference>
<dbReference type="PANTHER" id="PTHR48449:SF1">
    <property type="entry name" value="DUF1985 DOMAIN-CONTAINING PROTEIN"/>
    <property type="match status" value="1"/>
</dbReference>
<dbReference type="PROSITE" id="PS50600">
    <property type="entry name" value="ULP_PROTEASE"/>
    <property type="match status" value="1"/>
</dbReference>
<feature type="region of interest" description="Disordered" evidence="4">
    <location>
        <begin position="487"/>
        <end position="511"/>
    </location>
</feature>
<organism evidence="6 7">
    <name type="scientific">Brassica carinata</name>
    <name type="common">Ethiopian mustard</name>
    <name type="synonym">Abyssinian cabbage</name>
    <dbReference type="NCBI Taxonomy" id="52824"/>
    <lineage>
        <taxon>Eukaryota</taxon>
        <taxon>Viridiplantae</taxon>
        <taxon>Streptophyta</taxon>
        <taxon>Embryophyta</taxon>
        <taxon>Tracheophyta</taxon>
        <taxon>Spermatophyta</taxon>
        <taxon>Magnoliopsida</taxon>
        <taxon>eudicotyledons</taxon>
        <taxon>Gunneridae</taxon>
        <taxon>Pentapetalae</taxon>
        <taxon>rosids</taxon>
        <taxon>malvids</taxon>
        <taxon>Brassicales</taxon>
        <taxon>Brassicaceae</taxon>
        <taxon>Brassiceae</taxon>
        <taxon>Brassica</taxon>
    </lineage>
</organism>
<feature type="compositionally biased region" description="Polar residues" evidence="4">
    <location>
        <begin position="630"/>
        <end position="641"/>
    </location>
</feature>
<name>A0A8X7UEZ8_BRACI</name>
<feature type="domain" description="Ubiquitin-like protease family profile" evidence="5">
    <location>
        <begin position="716"/>
        <end position="907"/>
    </location>
</feature>
<evidence type="ECO:0000256" key="4">
    <source>
        <dbReference type="SAM" id="MobiDB-lite"/>
    </source>
</evidence>
<keyword evidence="2" id="KW-0645">Protease</keyword>
<comment type="similarity">
    <text evidence="1">Belongs to the peptidase C48 family.</text>
</comment>
<protein>
    <recommendedName>
        <fullName evidence="5">Ubiquitin-like protease family profile domain-containing protein</fullName>
    </recommendedName>
</protein>
<reference evidence="6 7" key="1">
    <citation type="submission" date="2020-02" db="EMBL/GenBank/DDBJ databases">
        <authorList>
            <person name="Ma Q."/>
            <person name="Huang Y."/>
            <person name="Song X."/>
            <person name="Pei D."/>
        </authorList>
    </citation>
    <scope>NUCLEOTIDE SEQUENCE [LARGE SCALE GENOMIC DNA]</scope>
    <source>
        <strain evidence="6">Sxm20200214</strain>
        <tissue evidence="6">Leaf</tissue>
    </source>
</reference>
<dbReference type="InterPro" id="IPR003653">
    <property type="entry name" value="Peptidase_C48_C"/>
</dbReference>
<evidence type="ECO:0000259" key="5">
    <source>
        <dbReference type="PROSITE" id="PS50600"/>
    </source>
</evidence>
<keyword evidence="7" id="KW-1185">Reference proteome</keyword>
<dbReference type="AlphaFoldDB" id="A0A8X7UEZ8"/>
<sequence>MQGNNKPDHRLPLRLFATDRAPSRRLNIYSKPDLLAFIHHALRNTKELQYIKDSCFGKLFELPARQCPASCKIIHAFLSRQLIVEDKHTLWSVFRSDPIRFGLQEFGTITGLPCGVFPANYNTELEDQMKAHKDLDWIKLIGKKRFTTIADLCHKLETDRAMPGKKKLRLALIIIVDGVLIAHQQTPRPTLKYVKMGREAFLKTITCMKPPKFIPLKCEDPIAKLVDLLKQENFRLRGFPLALQRLAFQAVSELQSIIPAPLDSLSIIQLEEPYLHVYPKISYVDILRVEADENLAVTSLIPIQSQPQPGWGVWHDVVADERLTYMENLIANYHPFKKHLWPGGDTSTPILIYKPPEEEPKTRRQASKNALRPRKPLNKPPPCRKQRRISNYFPRAGSTSNSNDQMMEMLSKVSSEVSKPRKEFRMMRQLIKRKKSRTHSKRSAFHSLIGSPHKPQLSHRGCRLTLQSIQPMMYLTRRQYAAQRYGQPSSESTSFHTTHLPTEPEQTTPVHTPMEHTPIIHTTPVHNIPVHTSPVHNTPIHTTPIHTTPVHNQAEHTTPISDTPSGTPPFLRSPTSPPVQYDTSTHRATPKPPLHPITPDTSPTKSNRFAEHASSVNAFVATATSKRTSLPTLNMEQSQENMSDEDVVELSDSSPAKPTPRHQPSDEECNLAEELLKCPSIPTLALIAPLPQQQWDLFHSTLTSNKQAFHITPSQFDFSNKFILEIAEPRKWVTTFHMEILMYMLAGRHRELLDREKLAFTTPYLASGIQEVFKRFKKLARKDRFKWDSRLTELVLQPGKKWMEDVFTIYTPMIWADRHWVGLAINLDMGYVEILDPLPTLYEDKKVQKFMESILTSLSYLVKKVAKPQQTQFRGLKPFHWKRITRSYINERSGDCGPVSIKFMELHSHGDPLPHMSGITDGTIDDLCKQYAMDVYKTVVLPAYHAPTFP</sequence>
<feature type="compositionally biased region" description="Basic residues" evidence="4">
    <location>
        <begin position="363"/>
        <end position="388"/>
    </location>
</feature>
<feature type="compositionally biased region" description="Polar residues" evidence="4">
    <location>
        <begin position="555"/>
        <end position="565"/>
    </location>
</feature>
<evidence type="ECO:0000256" key="1">
    <source>
        <dbReference type="ARBA" id="ARBA00005234"/>
    </source>
</evidence>
<keyword evidence="3" id="KW-0378">Hydrolase</keyword>
<dbReference type="PANTHER" id="PTHR48449">
    <property type="entry name" value="DUF1985 DOMAIN-CONTAINING PROTEIN"/>
    <property type="match status" value="1"/>
</dbReference>
<dbReference type="Pfam" id="PF09331">
    <property type="entry name" value="DUF1985"/>
    <property type="match status" value="1"/>
</dbReference>
<comment type="caution">
    <text evidence="6">The sequence shown here is derived from an EMBL/GenBank/DDBJ whole genome shotgun (WGS) entry which is preliminary data.</text>
</comment>
<dbReference type="InterPro" id="IPR038765">
    <property type="entry name" value="Papain-like_cys_pep_sf"/>
</dbReference>
<dbReference type="Gene3D" id="3.40.395.10">
    <property type="entry name" value="Adenoviral Proteinase, Chain A"/>
    <property type="match status" value="1"/>
</dbReference>
<feature type="region of interest" description="Disordered" evidence="4">
    <location>
        <begin position="432"/>
        <end position="459"/>
    </location>
</feature>
<evidence type="ECO:0000313" key="6">
    <source>
        <dbReference type="EMBL" id="KAG2273576.1"/>
    </source>
</evidence>